<dbReference type="GO" id="GO:0005829">
    <property type="term" value="C:cytosol"/>
    <property type="evidence" value="ECO:0007669"/>
    <property type="project" value="TreeGrafter"/>
</dbReference>
<dbReference type="Pfam" id="PF01042">
    <property type="entry name" value="Ribonuc_L-PSP"/>
    <property type="match status" value="1"/>
</dbReference>
<organism evidence="2 3">
    <name type="scientific">Paenibacillus aurantius</name>
    <dbReference type="NCBI Taxonomy" id="2918900"/>
    <lineage>
        <taxon>Bacteria</taxon>
        <taxon>Bacillati</taxon>
        <taxon>Bacillota</taxon>
        <taxon>Bacilli</taxon>
        <taxon>Bacillales</taxon>
        <taxon>Paenibacillaceae</taxon>
        <taxon>Paenibacillus</taxon>
    </lineage>
</organism>
<reference evidence="2 3" key="1">
    <citation type="submission" date="2022-02" db="EMBL/GenBank/DDBJ databases">
        <title>Paenibacillus sp. MBLB1776 Whole Genome Shotgun Sequencing.</title>
        <authorList>
            <person name="Hwang C.Y."/>
            <person name="Cho E.-S."/>
            <person name="Seo M.-J."/>
        </authorList>
    </citation>
    <scope>NUCLEOTIDE SEQUENCE [LARGE SCALE GENOMIC DNA]</scope>
    <source>
        <strain evidence="2 3">MBLB1776</strain>
    </source>
</reference>
<sequence>MRQAIFTKDASPGDGPYSQAIVSKGFLFVSGQGPINPQGYVTGETIEEQARLTLDNIVTILQAAHCSMDHVVKVNVILSDMSHFGRFNEVYKEYFEAPMPARTCFGGELDGILVEIDVIAALPE</sequence>
<comment type="similarity">
    <text evidence="1">Belongs to the RutC family.</text>
</comment>
<dbReference type="CDD" id="cd00448">
    <property type="entry name" value="YjgF_YER057c_UK114_family"/>
    <property type="match status" value="1"/>
</dbReference>
<dbReference type="PANTHER" id="PTHR11803">
    <property type="entry name" value="2-IMINOBUTANOATE/2-IMINOPROPANOATE DEAMINASE RIDA"/>
    <property type="match status" value="1"/>
</dbReference>
<dbReference type="Gene3D" id="3.30.1330.40">
    <property type="entry name" value="RutC-like"/>
    <property type="match status" value="1"/>
</dbReference>
<accession>A0AA96RGB6</accession>
<dbReference type="InterPro" id="IPR006056">
    <property type="entry name" value="RidA"/>
</dbReference>
<dbReference type="AlphaFoldDB" id="A0AA96RGB6"/>
<proteinExistence type="inferred from homology"/>
<dbReference type="FunFam" id="3.30.1330.40:FF:000001">
    <property type="entry name" value="L-PSP family endoribonuclease"/>
    <property type="match status" value="1"/>
</dbReference>
<dbReference type="NCBIfam" id="TIGR00004">
    <property type="entry name" value="Rid family detoxifying hydrolase"/>
    <property type="match status" value="1"/>
</dbReference>
<dbReference type="KEGG" id="paun:MJA45_04725"/>
<dbReference type="EC" id="3.5.-.-" evidence="2"/>
<keyword evidence="2" id="KW-0378">Hydrolase</keyword>
<keyword evidence="3" id="KW-1185">Reference proteome</keyword>
<dbReference type="GO" id="GO:0019239">
    <property type="term" value="F:deaminase activity"/>
    <property type="evidence" value="ECO:0007669"/>
    <property type="project" value="TreeGrafter"/>
</dbReference>
<evidence type="ECO:0000313" key="2">
    <source>
        <dbReference type="EMBL" id="WNQ12356.1"/>
    </source>
</evidence>
<dbReference type="InterPro" id="IPR035959">
    <property type="entry name" value="RutC-like_sf"/>
</dbReference>
<dbReference type="EMBL" id="CP130318">
    <property type="protein sequence ID" value="WNQ12356.1"/>
    <property type="molecule type" value="Genomic_DNA"/>
</dbReference>
<dbReference type="PANTHER" id="PTHR11803:SF58">
    <property type="entry name" value="PROTEIN HMF1-RELATED"/>
    <property type="match status" value="1"/>
</dbReference>
<dbReference type="InterPro" id="IPR006175">
    <property type="entry name" value="YjgF/YER057c/UK114"/>
</dbReference>
<dbReference type="Proteomes" id="UP001305702">
    <property type="component" value="Chromosome"/>
</dbReference>
<protein>
    <submittedName>
        <fullName evidence="2">RidA family protein</fullName>
        <ecNumber evidence="2">3.5.-.-</ecNumber>
    </submittedName>
</protein>
<evidence type="ECO:0000256" key="1">
    <source>
        <dbReference type="ARBA" id="ARBA00010552"/>
    </source>
</evidence>
<name>A0AA96RGB6_9BACL</name>
<evidence type="ECO:0000313" key="3">
    <source>
        <dbReference type="Proteomes" id="UP001305702"/>
    </source>
</evidence>
<dbReference type="RefSeq" id="WP_315606133.1">
    <property type="nucleotide sequence ID" value="NZ_CP130318.1"/>
</dbReference>
<gene>
    <name evidence="2" type="ORF">MJA45_04725</name>
</gene>
<dbReference type="SUPFAM" id="SSF55298">
    <property type="entry name" value="YjgF-like"/>
    <property type="match status" value="1"/>
</dbReference>